<dbReference type="AlphaFoldDB" id="A0A227KHJ9"/>
<keyword evidence="6 9" id="KW-0457">Lysine biosynthesis</keyword>
<evidence type="ECO:0000313" key="11">
    <source>
        <dbReference type="EMBL" id="OXE47232.1"/>
    </source>
</evidence>
<evidence type="ECO:0000256" key="10">
    <source>
        <dbReference type="PROSITE-ProRule" id="PRU10125"/>
    </source>
</evidence>
<evidence type="ECO:0000256" key="4">
    <source>
        <dbReference type="ARBA" id="ARBA00022490"/>
    </source>
</evidence>
<feature type="binding site" evidence="9">
    <location>
        <begin position="217"/>
        <end position="218"/>
    </location>
    <ligand>
        <name>substrate</name>
    </ligand>
</feature>
<comment type="subcellular location">
    <subcellularLocation>
        <location evidence="9">Cytoplasm</location>
    </subcellularLocation>
</comment>
<dbReference type="NCBIfam" id="TIGR00652">
    <property type="entry name" value="DapF"/>
    <property type="match status" value="1"/>
</dbReference>
<dbReference type="PANTHER" id="PTHR31689:SF0">
    <property type="entry name" value="DIAMINOPIMELATE EPIMERASE"/>
    <property type="match status" value="1"/>
</dbReference>
<keyword evidence="4 9" id="KW-0963">Cytoplasm</keyword>
<dbReference type="GeneID" id="78362188"/>
<evidence type="ECO:0000256" key="5">
    <source>
        <dbReference type="ARBA" id="ARBA00022605"/>
    </source>
</evidence>
<keyword evidence="5 9" id="KW-0028">Amino-acid biosynthesis</keyword>
<feature type="active site" description="Proton donor" evidence="9">
    <location>
        <position position="75"/>
    </location>
</feature>
<dbReference type="PANTHER" id="PTHR31689">
    <property type="entry name" value="DIAMINOPIMELATE EPIMERASE, CHLOROPLASTIC"/>
    <property type="match status" value="1"/>
</dbReference>
<comment type="function">
    <text evidence="9">Catalyzes the stereoinversion of LL-2,6-diaminopimelate (L,L-DAP) to meso-diaminopimelate (meso-DAP), a precursor of L-lysine and an essential component of the bacterial peptidoglycan.</text>
</comment>
<evidence type="ECO:0000256" key="7">
    <source>
        <dbReference type="ARBA" id="ARBA00023235"/>
    </source>
</evidence>
<name>A0A227KHJ9_9BURK</name>
<dbReference type="GO" id="GO:0005829">
    <property type="term" value="C:cytosol"/>
    <property type="evidence" value="ECO:0007669"/>
    <property type="project" value="TreeGrafter"/>
</dbReference>
<feature type="binding site" evidence="9">
    <location>
        <position position="199"/>
    </location>
    <ligand>
        <name>substrate</name>
    </ligand>
</feature>
<dbReference type="InterPro" id="IPR001653">
    <property type="entry name" value="DAP_epimerase_DapF"/>
</dbReference>
<feature type="active site" description="Proton acceptor" evidence="9">
    <location>
        <position position="226"/>
    </location>
</feature>
<dbReference type="UniPathway" id="UPA00034">
    <property type="reaction ID" value="UER00025"/>
</dbReference>
<comment type="catalytic activity">
    <reaction evidence="8 9">
        <text>(2S,6S)-2,6-diaminopimelate = meso-2,6-diaminopimelate</text>
        <dbReference type="Rhea" id="RHEA:15393"/>
        <dbReference type="ChEBI" id="CHEBI:57609"/>
        <dbReference type="ChEBI" id="CHEBI:57791"/>
        <dbReference type="EC" id="5.1.1.7"/>
    </reaction>
</comment>
<comment type="subunit">
    <text evidence="9">Homodimer.</text>
</comment>
<protein>
    <recommendedName>
        <fullName evidence="3 9">Diaminopimelate epimerase</fullName>
        <shortName evidence="9">DAP epimerase</shortName>
        <ecNumber evidence="3 9">5.1.1.7</ecNumber>
    </recommendedName>
    <alternativeName>
        <fullName evidence="9">PLP-independent amino acid racemase</fullName>
    </alternativeName>
</protein>
<dbReference type="InterPro" id="IPR018510">
    <property type="entry name" value="DAP_epimerase_AS"/>
</dbReference>
<feature type="binding site" evidence="9">
    <location>
        <position position="13"/>
    </location>
    <ligand>
        <name>substrate</name>
    </ligand>
</feature>
<dbReference type="Pfam" id="PF01678">
    <property type="entry name" value="DAP_epimerase"/>
    <property type="match status" value="2"/>
</dbReference>
<dbReference type="EC" id="5.1.1.7" evidence="3 9"/>
<evidence type="ECO:0000256" key="1">
    <source>
        <dbReference type="ARBA" id="ARBA00005196"/>
    </source>
</evidence>
<dbReference type="EMBL" id="NHMP01000005">
    <property type="protein sequence ID" value="OXE47232.1"/>
    <property type="molecule type" value="Genomic_DNA"/>
</dbReference>
<evidence type="ECO:0000313" key="12">
    <source>
        <dbReference type="Proteomes" id="UP000214610"/>
    </source>
</evidence>
<comment type="caution">
    <text evidence="11">The sequence shown here is derived from an EMBL/GenBank/DDBJ whole genome shotgun (WGS) entry which is preliminary data.</text>
</comment>
<dbReference type="PROSITE" id="PS01326">
    <property type="entry name" value="DAP_EPIMERASE"/>
    <property type="match status" value="1"/>
</dbReference>
<sequence length="283" mass="31467">MKIKFSKMQGAGNDFVVIDSTKEQFSLSPENIRFLADRHFGVGADQVLVIEKTELPDVDFKYRIFNHDGGEVEQCGNGARCFARYVHNKGLTDKKKIKVETVKEIIEPELLDDGSVRVMMNTPSFRPSDLPFNPKGLPEREINGEKQWAVSFQGKLWWFSISSIGNPHVTIQVENLDETPIKELGSFIENHPAFPARVNVGFLQIQDPHHGKFAVWERGAGQTLACGTGNCAAAATAIKNEAMESPVALENLGGTLTLEWEGEGMNIYLRGPAEMVFDSEIEI</sequence>
<dbReference type="Proteomes" id="UP000214610">
    <property type="component" value="Unassembled WGS sequence"/>
</dbReference>
<keyword evidence="7 9" id="KW-0413">Isomerase</keyword>
<dbReference type="GO" id="GO:0009089">
    <property type="term" value="P:lysine biosynthetic process via diaminopimelate"/>
    <property type="evidence" value="ECO:0007669"/>
    <property type="project" value="UniProtKB-UniRule"/>
</dbReference>
<feature type="active site" evidence="10">
    <location>
        <position position="75"/>
    </location>
</feature>
<feature type="binding site" evidence="9">
    <location>
        <position position="46"/>
    </location>
    <ligand>
        <name>substrate</name>
    </ligand>
</feature>
<accession>A0A227KHJ9</accession>
<gene>
    <name evidence="9" type="primary">dapF</name>
    <name evidence="11" type="ORF">ADH67_08710</name>
</gene>
<dbReference type="FunFam" id="3.10.310.10:FF:000001">
    <property type="entry name" value="Diaminopimelate epimerase"/>
    <property type="match status" value="1"/>
</dbReference>
<feature type="binding site" evidence="9">
    <location>
        <position position="166"/>
    </location>
    <ligand>
        <name>substrate</name>
    </ligand>
</feature>
<evidence type="ECO:0000256" key="2">
    <source>
        <dbReference type="ARBA" id="ARBA00010219"/>
    </source>
</evidence>
<proteinExistence type="inferred from homology"/>
<feature type="site" description="Could be important to modulate the pK values of the two catalytic cysteine residues" evidence="9">
    <location>
        <position position="168"/>
    </location>
</feature>
<dbReference type="RefSeq" id="WP_066594273.1">
    <property type="nucleotide sequence ID" value="NZ_CAJTBZ010000008.1"/>
</dbReference>
<evidence type="ECO:0000256" key="6">
    <source>
        <dbReference type="ARBA" id="ARBA00023154"/>
    </source>
</evidence>
<dbReference type="HAMAP" id="MF_00197">
    <property type="entry name" value="DAP_epimerase"/>
    <property type="match status" value="1"/>
</dbReference>
<keyword evidence="12" id="KW-1185">Reference proteome</keyword>
<feature type="binding site" evidence="9">
    <location>
        <begin position="227"/>
        <end position="228"/>
    </location>
    <ligand>
        <name>substrate</name>
    </ligand>
</feature>
<organism evidence="11 12">
    <name type="scientific">Turicimonas muris</name>
    <dbReference type="NCBI Taxonomy" id="1796652"/>
    <lineage>
        <taxon>Bacteria</taxon>
        <taxon>Pseudomonadati</taxon>
        <taxon>Pseudomonadota</taxon>
        <taxon>Betaproteobacteria</taxon>
        <taxon>Burkholderiales</taxon>
        <taxon>Sutterellaceae</taxon>
        <taxon>Turicimonas</taxon>
    </lineage>
</organism>
<reference evidence="12" key="1">
    <citation type="submission" date="2017-05" db="EMBL/GenBank/DDBJ databases">
        <title>Improved OligoMM genomes.</title>
        <authorList>
            <person name="Garzetti D."/>
        </authorList>
    </citation>
    <scope>NUCLEOTIDE SEQUENCE [LARGE SCALE GENOMIC DNA]</scope>
    <source>
        <strain evidence="12">YL45</strain>
    </source>
</reference>
<feature type="site" description="Could be important to modulate the pK values of the two catalytic cysteine residues" evidence="9">
    <location>
        <position position="217"/>
    </location>
</feature>
<evidence type="ECO:0000256" key="9">
    <source>
        <dbReference type="HAMAP-Rule" id="MF_00197"/>
    </source>
</evidence>
<dbReference type="GO" id="GO:0008837">
    <property type="term" value="F:diaminopimelate epimerase activity"/>
    <property type="evidence" value="ECO:0007669"/>
    <property type="project" value="UniProtKB-UniRule"/>
</dbReference>
<dbReference type="SUPFAM" id="SSF54506">
    <property type="entry name" value="Diaminopimelate epimerase-like"/>
    <property type="match status" value="1"/>
</dbReference>
<dbReference type="Gene3D" id="3.10.310.10">
    <property type="entry name" value="Diaminopimelate Epimerase, Chain A, domain 1"/>
    <property type="match status" value="2"/>
</dbReference>
<evidence type="ECO:0000256" key="3">
    <source>
        <dbReference type="ARBA" id="ARBA00013080"/>
    </source>
</evidence>
<feature type="binding site" evidence="9">
    <location>
        <begin position="76"/>
        <end position="77"/>
    </location>
    <ligand>
        <name>substrate</name>
    </ligand>
</feature>
<comment type="similarity">
    <text evidence="2 9">Belongs to the diaminopimelate epimerase family.</text>
</comment>
<evidence type="ECO:0000256" key="8">
    <source>
        <dbReference type="ARBA" id="ARBA00051712"/>
    </source>
</evidence>
<feature type="binding site" evidence="9">
    <location>
        <position position="66"/>
    </location>
    <ligand>
        <name>substrate</name>
    </ligand>
</feature>
<comment type="pathway">
    <text evidence="1 9">Amino-acid biosynthesis; L-lysine biosynthesis via DAP pathway; DL-2,6-diaminopimelate from LL-2,6-diaminopimelate: step 1/1.</text>
</comment>